<dbReference type="Pfam" id="PF01757">
    <property type="entry name" value="Acyl_transf_3"/>
    <property type="match status" value="1"/>
</dbReference>
<feature type="transmembrane region" description="Helical" evidence="1">
    <location>
        <begin position="194"/>
        <end position="217"/>
    </location>
</feature>
<dbReference type="HOGENOM" id="CLU_750699_0_0_1"/>
<evidence type="ECO:0000313" key="4">
    <source>
        <dbReference type="EMBL" id="EEC17567.1"/>
    </source>
</evidence>
<dbReference type="GO" id="GO:0016747">
    <property type="term" value="F:acyltransferase activity, transferring groups other than amino-acyl groups"/>
    <property type="evidence" value="ECO:0007669"/>
    <property type="project" value="InterPro"/>
</dbReference>
<evidence type="ECO:0000313" key="5">
    <source>
        <dbReference type="EnsemblMetazoa" id="ISCW013334-PA"/>
    </source>
</evidence>
<gene>
    <name evidence="4" type="ORF">IscW_ISCW013334</name>
</gene>
<evidence type="ECO:0000313" key="6">
    <source>
        <dbReference type="Proteomes" id="UP000001555"/>
    </source>
</evidence>
<dbReference type="EnsemblMetazoa" id="ISCW013334-RA">
    <property type="protein sequence ID" value="ISCW013334-PA"/>
    <property type="gene ID" value="ISCW013334"/>
</dbReference>
<feature type="transmembrane region" description="Helical" evidence="1">
    <location>
        <begin position="162"/>
        <end position="182"/>
    </location>
</feature>
<dbReference type="PaxDb" id="6945-B7QFE5"/>
<sequence>MCLLLVFSLVELLSSGPIWRDGYAILRGNCMARWWKIPALINNWEHSLDSCLPHLWFFAADLQLLVAFSPAVVLLVRSPRLGLILTISMVLGSTLYVALQTYYKDLYPVTIFFADNVMKSRRTNTEVFKRPFAHAGAFALGLLLALVLRSRTEWAQRGATTAVRLAGWVVSAGCALAVILGVEQWHKGVMPSQAMAALYACLHKTTWGAFICWVAFVVCTDRKGILSRFLSWGPFVALSRLSYGAYLLHILVLYIRFGSIRERLYSSHFVQLCEFIVVTVLSYSGAYVFYLLFEAPSTRFLGMATSAVLARFPEEPPQQRLDNLTVDEKKKHPPCPLRAKDLFGISPLPVTIRETTMWFEQTNSSQILF</sequence>
<dbReference type="OrthoDB" id="4794873at2759"/>
<dbReference type="Proteomes" id="UP000001555">
    <property type="component" value="Unassembled WGS sequence"/>
</dbReference>
<keyword evidence="6" id="KW-1185">Reference proteome</keyword>
<dbReference type="InterPro" id="IPR052728">
    <property type="entry name" value="O2_lipid_transport_reg"/>
</dbReference>
<feature type="signal peptide" evidence="2">
    <location>
        <begin position="1"/>
        <end position="15"/>
    </location>
</feature>
<dbReference type="InterPro" id="IPR002656">
    <property type="entry name" value="Acyl_transf_3_dom"/>
</dbReference>
<organism>
    <name type="scientific">Ixodes scapularis</name>
    <name type="common">Black-legged tick</name>
    <name type="synonym">Deer tick</name>
    <dbReference type="NCBI Taxonomy" id="6945"/>
    <lineage>
        <taxon>Eukaryota</taxon>
        <taxon>Metazoa</taxon>
        <taxon>Ecdysozoa</taxon>
        <taxon>Arthropoda</taxon>
        <taxon>Chelicerata</taxon>
        <taxon>Arachnida</taxon>
        <taxon>Acari</taxon>
        <taxon>Parasitiformes</taxon>
        <taxon>Ixodida</taxon>
        <taxon>Ixodoidea</taxon>
        <taxon>Ixodidae</taxon>
        <taxon>Ixodinae</taxon>
        <taxon>Ixodes</taxon>
    </lineage>
</organism>
<keyword evidence="1" id="KW-1133">Transmembrane helix</keyword>
<dbReference type="PANTHER" id="PTHR11161">
    <property type="entry name" value="O-ACYLTRANSFERASE"/>
    <property type="match status" value="1"/>
</dbReference>
<reference evidence="4 6" key="1">
    <citation type="submission" date="2008-03" db="EMBL/GenBank/DDBJ databases">
        <title>Annotation of Ixodes scapularis.</title>
        <authorList>
            <consortium name="Ixodes scapularis Genome Project Consortium"/>
            <person name="Caler E."/>
            <person name="Hannick L.I."/>
            <person name="Bidwell S."/>
            <person name="Joardar V."/>
            <person name="Thiagarajan M."/>
            <person name="Amedeo P."/>
            <person name="Galinsky K.J."/>
            <person name="Schobel S."/>
            <person name="Inman J."/>
            <person name="Hostetler J."/>
            <person name="Miller J."/>
            <person name="Hammond M."/>
            <person name="Megy K."/>
            <person name="Lawson D."/>
            <person name="Kodira C."/>
            <person name="Sutton G."/>
            <person name="Meyer J."/>
            <person name="Hill C.A."/>
            <person name="Birren B."/>
            <person name="Nene V."/>
            <person name="Collins F."/>
            <person name="Alarcon-Chaidez F."/>
            <person name="Wikel S."/>
            <person name="Strausberg R."/>
        </authorList>
    </citation>
    <scope>NUCLEOTIDE SEQUENCE [LARGE SCALE GENOMIC DNA]</scope>
    <source>
        <strain evidence="6">Wikel</strain>
        <strain evidence="4">Wikel colony</strain>
    </source>
</reference>
<evidence type="ECO:0000256" key="1">
    <source>
        <dbReference type="SAM" id="Phobius"/>
    </source>
</evidence>
<dbReference type="VEuPathDB" id="VectorBase:ISCP_034163"/>
<dbReference type="STRING" id="6945.B7QFE5"/>
<feature type="transmembrane region" description="Helical" evidence="1">
    <location>
        <begin position="55"/>
        <end position="76"/>
    </location>
</feature>
<dbReference type="EMBL" id="ABJB010290042">
    <property type="status" value="NOT_ANNOTATED_CDS"/>
    <property type="molecule type" value="Genomic_DNA"/>
</dbReference>
<dbReference type="EMBL" id="ABJB010029605">
    <property type="status" value="NOT_ANNOTATED_CDS"/>
    <property type="molecule type" value="Genomic_DNA"/>
</dbReference>
<feature type="transmembrane region" description="Helical" evidence="1">
    <location>
        <begin position="132"/>
        <end position="150"/>
    </location>
</feature>
<accession>B7QFE5</accession>
<name>B7QFE5_IXOSC</name>
<dbReference type="VEuPathDB" id="VectorBase:ISCW013334"/>
<proteinExistence type="predicted"/>
<feature type="transmembrane region" description="Helical" evidence="1">
    <location>
        <begin position="229"/>
        <end position="255"/>
    </location>
</feature>
<feature type="transmembrane region" description="Helical" evidence="1">
    <location>
        <begin position="275"/>
        <end position="293"/>
    </location>
</feature>
<reference evidence="5" key="2">
    <citation type="submission" date="2020-05" db="UniProtKB">
        <authorList>
            <consortium name="EnsemblMetazoa"/>
        </authorList>
    </citation>
    <scope>IDENTIFICATION</scope>
    <source>
        <strain evidence="5">wikel</strain>
    </source>
</reference>
<dbReference type="AlphaFoldDB" id="B7QFE5"/>
<dbReference type="EMBL" id="ABJB010673673">
    <property type="status" value="NOT_ANNOTATED_CDS"/>
    <property type="molecule type" value="Genomic_DNA"/>
</dbReference>
<evidence type="ECO:0000256" key="2">
    <source>
        <dbReference type="SAM" id="SignalP"/>
    </source>
</evidence>
<feature type="transmembrane region" description="Helical" evidence="1">
    <location>
        <begin position="83"/>
        <end position="103"/>
    </location>
</feature>
<protein>
    <recommendedName>
        <fullName evidence="3">Acyltransferase 3 domain-containing protein</fullName>
    </recommendedName>
</protein>
<keyword evidence="1" id="KW-0812">Transmembrane</keyword>
<feature type="domain" description="Acyltransferase 3" evidence="3">
    <location>
        <begin position="29"/>
        <end position="290"/>
    </location>
</feature>
<dbReference type="VEuPathDB" id="VectorBase:ISCI013334"/>
<dbReference type="InParanoid" id="B7QFE5"/>
<evidence type="ECO:0000259" key="3">
    <source>
        <dbReference type="Pfam" id="PF01757"/>
    </source>
</evidence>
<feature type="chain" id="PRO_5014568331" description="Acyltransferase 3 domain-containing protein" evidence="2">
    <location>
        <begin position="16"/>
        <end position="369"/>
    </location>
</feature>
<keyword evidence="1" id="KW-0472">Membrane</keyword>
<dbReference type="EMBL" id="DS925401">
    <property type="protein sequence ID" value="EEC17567.1"/>
    <property type="molecule type" value="Genomic_DNA"/>
</dbReference>
<dbReference type="PANTHER" id="PTHR11161:SF0">
    <property type="entry name" value="O-ACYLTRANSFERASE LIKE PROTEIN"/>
    <property type="match status" value="1"/>
</dbReference>
<keyword evidence="2" id="KW-0732">Signal</keyword>